<dbReference type="PROSITE" id="PS51450">
    <property type="entry name" value="LRR"/>
    <property type="match status" value="1"/>
</dbReference>
<evidence type="ECO:0000256" key="4">
    <source>
        <dbReference type="ARBA" id="ARBA00004629"/>
    </source>
</evidence>
<dbReference type="SMART" id="SM00320">
    <property type="entry name" value="WD40"/>
    <property type="match status" value="3"/>
</dbReference>
<accession>A0AAQ4FML0</accession>
<dbReference type="GO" id="GO:0003682">
    <property type="term" value="F:chromatin binding"/>
    <property type="evidence" value="ECO:0007669"/>
    <property type="project" value="TreeGrafter"/>
</dbReference>
<dbReference type="Gene3D" id="2.130.10.10">
    <property type="entry name" value="YVTN repeat-like/Quinoprotein amine dehydrogenase"/>
    <property type="match status" value="1"/>
</dbReference>
<evidence type="ECO:0000256" key="8">
    <source>
        <dbReference type="ARBA" id="ARBA00022490"/>
    </source>
</evidence>
<keyword evidence="8" id="KW-0963">Cytoplasm</keyword>
<dbReference type="GO" id="GO:0005813">
    <property type="term" value="C:centrosome"/>
    <property type="evidence" value="ECO:0007669"/>
    <property type="project" value="UniProtKB-SubCell"/>
</dbReference>
<protein>
    <recommendedName>
        <fullName evidence="6">Leucine-rich repeat and WD repeat-containing protein 1</fullName>
    </recommendedName>
    <alternativeName>
        <fullName evidence="19">Origin recognition complex-associated protein</fullName>
    </alternativeName>
</protein>
<evidence type="ECO:0000259" key="22">
    <source>
        <dbReference type="Pfam" id="PF23211"/>
    </source>
</evidence>
<proteinExistence type="inferred from homology"/>
<feature type="domain" description="Leucine-rich repeat and WD repeat-containing protein 1 WD" evidence="23">
    <location>
        <begin position="309"/>
        <end position="619"/>
    </location>
</feature>
<dbReference type="GO" id="GO:0006325">
    <property type="term" value="P:chromatin organization"/>
    <property type="evidence" value="ECO:0007669"/>
    <property type="project" value="UniProtKB-KW"/>
</dbReference>
<keyword evidence="14" id="KW-0156">Chromatin regulator</keyword>
<dbReference type="GO" id="GO:0005664">
    <property type="term" value="C:nuclear origin of replication recognition complex"/>
    <property type="evidence" value="ECO:0007669"/>
    <property type="project" value="TreeGrafter"/>
</dbReference>
<name>A0AAQ4FML0_AMBAM</name>
<keyword evidence="17" id="KW-0539">Nucleus</keyword>
<comment type="caution">
    <text evidence="24">The sequence shown here is derived from an EMBL/GenBank/DDBJ whole genome shotgun (WGS) entry which is preliminary data.</text>
</comment>
<keyword evidence="25" id="KW-1185">Reference proteome</keyword>
<dbReference type="InterPro" id="IPR001611">
    <property type="entry name" value="Leu-rich_rpt"/>
</dbReference>
<dbReference type="Gene3D" id="3.80.10.10">
    <property type="entry name" value="Ribonuclease Inhibitor"/>
    <property type="match status" value="1"/>
</dbReference>
<keyword evidence="16" id="KW-0206">Cytoskeleton</keyword>
<keyword evidence="11" id="KW-0235">DNA replication</keyword>
<evidence type="ECO:0000256" key="14">
    <source>
        <dbReference type="ARBA" id="ARBA00022853"/>
    </source>
</evidence>
<dbReference type="GO" id="GO:0006260">
    <property type="term" value="P:DNA replication"/>
    <property type="evidence" value="ECO:0007669"/>
    <property type="project" value="UniProtKB-KW"/>
</dbReference>
<feature type="domain" description="Leucine-rich repeat and WD repeat-containing protein 1 LRR" evidence="22">
    <location>
        <begin position="16"/>
        <end position="188"/>
    </location>
</feature>
<dbReference type="Proteomes" id="UP001321473">
    <property type="component" value="Unassembled WGS sequence"/>
</dbReference>
<dbReference type="InterPro" id="IPR056160">
    <property type="entry name" value="WD_LRWD1"/>
</dbReference>
<dbReference type="SUPFAM" id="SSF50978">
    <property type="entry name" value="WD40 repeat-like"/>
    <property type="match status" value="1"/>
</dbReference>
<dbReference type="EMBL" id="JARKHS020000711">
    <property type="protein sequence ID" value="KAK8788504.1"/>
    <property type="molecule type" value="Genomic_DNA"/>
</dbReference>
<dbReference type="InterPro" id="IPR015943">
    <property type="entry name" value="WD40/YVTN_repeat-like_dom_sf"/>
</dbReference>
<feature type="compositionally biased region" description="Polar residues" evidence="21">
    <location>
        <begin position="236"/>
        <end position="249"/>
    </location>
</feature>
<evidence type="ECO:0000256" key="13">
    <source>
        <dbReference type="ARBA" id="ARBA00022838"/>
    </source>
</evidence>
<evidence type="ECO:0000256" key="18">
    <source>
        <dbReference type="ARBA" id="ARBA00023328"/>
    </source>
</evidence>
<dbReference type="GO" id="GO:0000776">
    <property type="term" value="C:kinetochore"/>
    <property type="evidence" value="ECO:0007669"/>
    <property type="project" value="UniProtKB-KW"/>
</dbReference>
<evidence type="ECO:0000313" key="24">
    <source>
        <dbReference type="EMBL" id="KAK8788504.1"/>
    </source>
</evidence>
<evidence type="ECO:0000256" key="15">
    <source>
        <dbReference type="ARBA" id="ARBA00022895"/>
    </source>
</evidence>
<evidence type="ECO:0000256" key="9">
    <source>
        <dbReference type="ARBA" id="ARBA00022574"/>
    </source>
</evidence>
<evidence type="ECO:0000256" key="3">
    <source>
        <dbReference type="ARBA" id="ARBA00004574"/>
    </source>
</evidence>
<evidence type="ECO:0000256" key="11">
    <source>
        <dbReference type="ARBA" id="ARBA00022705"/>
    </source>
</evidence>
<comment type="similarity">
    <text evidence="5">Belongs to the LRWD1 family.</text>
</comment>
<keyword evidence="9 20" id="KW-0853">WD repeat</keyword>
<sequence>MISTQDILSLSSCKSLSDVRELDLSNQDLKVLDPCSFKGLKNLESLDVSRNSLRDFPNLNLPKLRRLNIEENLVNDLAFLKDYGELTELMVAGNPILSADKNIAVSLLPKLVLLDGADCQPLRKLEALGDKKLLPQITRVWESTFKDNLAPGASEDEIAVVKKDFLRYLRRTLFECNEFSVKFKKFKVEALGDDLFEEEMRRLRSKAPSTPKRKLDKKDSIPEPGSPCKRVASPVKHQSTANRESTISKPSLGGRDDIASSPRRASVRAVNGSLKIDSPESARQPRTPRKKLKYEVTPNLKKGSVKGAEVCAFLRCHSRDPDDSVTQVWQAAFQPKGDENETSPSIVATCGGRVVNFIDCSTGTVVKRYRHANLKEELFCLAWTLLPIGGRPSAVLAAAGKACEVSLIHPEQLVCYQSFQAHSKYINCLLFCPNQPTWLLSGSIDNNIHIWNIGIPKAPEYQTKIEKLLTLKPQVEILQLCVSIKNELLLAACHGGLFAWKFDQKSVMKVDRSPNIEFCLPAKDGKSTVKLPVVDGLVLLQDDTIVSKCSNTGMIGMWRLSSHVTALRKHSQKLQKVKVKYGSTFLWSDTKVDYFYPSATPDIIACGDDAGTVWLYNSGKEGATLAEPVTKLTWPVILSCSEEFSVEKKDGKVNANAVALSPDGNYMAITILNKRQTVWHHHVMHQLLKYIATRF</sequence>
<dbReference type="GO" id="GO:0071169">
    <property type="term" value="P:establishment of protein localization to chromatin"/>
    <property type="evidence" value="ECO:0007669"/>
    <property type="project" value="TreeGrafter"/>
</dbReference>
<comment type="subcellular location">
    <subcellularLocation>
        <location evidence="4">Chromosome</location>
        <location evidence="4">Centromere</location>
        <location evidence="4">Kinetochore</location>
    </subcellularLocation>
    <subcellularLocation>
        <location evidence="3">Chromosome</location>
        <location evidence="3">Telomere</location>
    </subcellularLocation>
    <subcellularLocation>
        <location evidence="2">Cytoplasm</location>
        <location evidence="2">Cytoskeleton</location>
        <location evidence="2">Microtubule organizing center</location>
        <location evidence="2">Centrosome</location>
    </subcellularLocation>
    <subcellularLocation>
        <location evidence="1">Nucleus</location>
    </subcellularLocation>
</comment>
<evidence type="ECO:0000256" key="17">
    <source>
        <dbReference type="ARBA" id="ARBA00023242"/>
    </source>
</evidence>
<evidence type="ECO:0000313" key="25">
    <source>
        <dbReference type="Proteomes" id="UP001321473"/>
    </source>
</evidence>
<evidence type="ECO:0000256" key="5">
    <source>
        <dbReference type="ARBA" id="ARBA00007545"/>
    </source>
</evidence>
<organism evidence="24 25">
    <name type="scientific">Amblyomma americanum</name>
    <name type="common">Lone star tick</name>
    <dbReference type="NCBI Taxonomy" id="6943"/>
    <lineage>
        <taxon>Eukaryota</taxon>
        <taxon>Metazoa</taxon>
        <taxon>Ecdysozoa</taxon>
        <taxon>Arthropoda</taxon>
        <taxon>Chelicerata</taxon>
        <taxon>Arachnida</taxon>
        <taxon>Acari</taxon>
        <taxon>Parasitiformes</taxon>
        <taxon>Ixodida</taxon>
        <taxon>Ixodoidea</taxon>
        <taxon>Ixodidae</taxon>
        <taxon>Amblyomminae</taxon>
        <taxon>Amblyomma</taxon>
    </lineage>
</organism>
<dbReference type="PROSITE" id="PS50294">
    <property type="entry name" value="WD_REPEATS_REGION"/>
    <property type="match status" value="1"/>
</dbReference>
<evidence type="ECO:0000256" key="20">
    <source>
        <dbReference type="PROSITE-ProRule" id="PRU00221"/>
    </source>
</evidence>
<dbReference type="PANTHER" id="PTHR24370">
    <property type="entry name" value="OPTICIN"/>
    <property type="match status" value="1"/>
</dbReference>
<evidence type="ECO:0000256" key="16">
    <source>
        <dbReference type="ARBA" id="ARBA00023212"/>
    </source>
</evidence>
<keyword evidence="12" id="KW-0677">Repeat</keyword>
<evidence type="ECO:0000259" key="23">
    <source>
        <dbReference type="Pfam" id="PF23215"/>
    </source>
</evidence>
<dbReference type="InterPro" id="IPR019775">
    <property type="entry name" value="WD40_repeat_CS"/>
</dbReference>
<dbReference type="SUPFAM" id="SSF52058">
    <property type="entry name" value="L domain-like"/>
    <property type="match status" value="1"/>
</dbReference>
<keyword evidence="18" id="KW-0137">Centromere</keyword>
<dbReference type="InterPro" id="IPR032675">
    <property type="entry name" value="LRR_dom_sf"/>
</dbReference>
<gene>
    <name evidence="24" type="ORF">V5799_021722</name>
</gene>
<keyword evidence="10" id="KW-0433">Leucine-rich repeat</keyword>
<dbReference type="PANTHER" id="PTHR24370:SF10">
    <property type="entry name" value="LEUCINE-RICH REPEAT AND WD REPEAT-CONTAINING PROTEIN 1"/>
    <property type="match status" value="1"/>
</dbReference>
<keyword evidence="7" id="KW-0158">Chromosome</keyword>
<dbReference type="Pfam" id="PF23211">
    <property type="entry name" value="LRR_LRWD1"/>
    <property type="match status" value="1"/>
</dbReference>
<dbReference type="PROSITE" id="PS50082">
    <property type="entry name" value="WD_REPEATS_2"/>
    <property type="match status" value="1"/>
</dbReference>
<dbReference type="InterPro" id="IPR036322">
    <property type="entry name" value="WD40_repeat_dom_sf"/>
</dbReference>
<evidence type="ECO:0000256" key="7">
    <source>
        <dbReference type="ARBA" id="ARBA00022454"/>
    </source>
</evidence>
<feature type="region of interest" description="Disordered" evidence="21">
    <location>
        <begin position="202"/>
        <end position="293"/>
    </location>
</feature>
<keyword evidence="13" id="KW-0995">Kinetochore</keyword>
<keyword evidence="15" id="KW-0779">Telomere</keyword>
<evidence type="ECO:0000256" key="19">
    <source>
        <dbReference type="ARBA" id="ARBA00033046"/>
    </source>
</evidence>
<evidence type="ECO:0000256" key="2">
    <source>
        <dbReference type="ARBA" id="ARBA00004300"/>
    </source>
</evidence>
<dbReference type="PROSITE" id="PS00678">
    <property type="entry name" value="WD_REPEATS_1"/>
    <property type="match status" value="1"/>
</dbReference>
<evidence type="ECO:0000256" key="21">
    <source>
        <dbReference type="SAM" id="MobiDB-lite"/>
    </source>
</evidence>
<dbReference type="InterPro" id="IPR001680">
    <property type="entry name" value="WD40_rpt"/>
</dbReference>
<evidence type="ECO:0000256" key="6">
    <source>
        <dbReference type="ARBA" id="ARBA00015536"/>
    </source>
</evidence>
<evidence type="ECO:0000256" key="12">
    <source>
        <dbReference type="ARBA" id="ARBA00022737"/>
    </source>
</evidence>
<evidence type="ECO:0000256" key="1">
    <source>
        <dbReference type="ARBA" id="ARBA00004123"/>
    </source>
</evidence>
<reference evidence="24 25" key="1">
    <citation type="journal article" date="2023" name="Arcadia Sci">
        <title>De novo assembly of a long-read Amblyomma americanum tick genome.</title>
        <authorList>
            <person name="Chou S."/>
            <person name="Poskanzer K.E."/>
            <person name="Rollins M."/>
            <person name="Thuy-Boun P.S."/>
        </authorList>
    </citation>
    <scope>NUCLEOTIDE SEQUENCE [LARGE SCALE GENOMIC DNA]</scope>
    <source>
        <strain evidence="24">F_SG_1</strain>
        <tissue evidence="24">Salivary glands</tissue>
    </source>
</reference>
<dbReference type="InterPro" id="IPR052489">
    <property type="entry name" value="LRWD1"/>
</dbReference>
<dbReference type="GO" id="GO:0000781">
    <property type="term" value="C:chromosome, telomeric region"/>
    <property type="evidence" value="ECO:0007669"/>
    <property type="project" value="UniProtKB-SubCell"/>
</dbReference>
<dbReference type="AlphaFoldDB" id="A0AAQ4FML0"/>
<dbReference type="InterPro" id="IPR056363">
    <property type="entry name" value="LRR_LRWD1_dom"/>
</dbReference>
<feature type="repeat" description="WD" evidence="20">
    <location>
        <begin position="419"/>
        <end position="453"/>
    </location>
</feature>
<evidence type="ECO:0000256" key="10">
    <source>
        <dbReference type="ARBA" id="ARBA00022614"/>
    </source>
</evidence>
<dbReference type="Pfam" id="PF23215">
    <property type="entry name" value="WD_LRWD1"/>
    <property type="match status" value="1"/>
</dbReference>